<gene>
    <name evidence="2" type="ORF">SAMN06296416_108187</name>
</gene>
<dbReference type="EMBL" id="OCND01000008">
    <property type="protein sequence ID" value="SOD56124.1"/>
    <property type="molecule type" value="Genomic_DNA"/>
</dbReference>
<protein>
    <submittedName>
        <fullName evidence="2">Uncharacterized protein</fullName>
    </submittedName>
</protein>
<keyword evidence="1" id="KW-0812">Transmembrane</keyword>
<dbReference type="Proteomes" id="UP000219374">
    <property type="component" value="Unassembled WGS sequence"/>
</dbReference>
<accession>A0A286DBS9</accession>
<evidence type="ECO:0000256" key="1">
    <source>
        <dbReference type="SAM" id="Phobius"/>
    </source>
</evidence>
<name>A0A286DBS9_9GAMM</name>
<dbReference type="RefSeq" id="WP_097122980.1">
    <property type="nucleotide sequence ID" value="NZ_OCND01000008.1"/>
</dbReference>
<dbReference type="AlphaFoldDB" id="A0A286DBS9"/>
<proteinExistence type="predicted"/>
<reference evidence="2 3" key="1">
    <citation type="submission" date="2017-09" db="EMBL/GenBank/DDBJ databases">
        <authorList>
            <person name="Ehlers B."/>
            <person name="Leendertz F.H."/>
        </authorList>
    </citation>
    <scope>NUCLEOTIDE SEQUENCE [LARGE SCALE GENOMIC DNA]</scope>
    <source>
        <strain evidence="2 3">CGMCC 1.10978</strain>
    </source>
</reference>
<organism evidence="2 3">
    <name type="scientific">Pseudoxanthomonas wuyuanensis</name>
    <dbReference type="NCBI Taxonomy" id="1073196"/>
    <lineage>
        <taxon>Bacteria</taxon>
        <taxon>Pseudomonadati</taxon>
        <taxon>Pseudomonadota</taxon>
        <taxon>Gammaproteobacteria</taxon>
        <taxon>Lysobacterales</taxon>
        <taxon>Lysobacteraceae</taxon>
        <taxon>Pseudoxanthomonas</taxon>
    </lineage>
</organism>
<keyword evidence="1" id="KW-1133">Transmembrane helix</keyword>
<evidence type="ECO:0000313" key="3">
    <source>
        <dbReference type="Proteomes" id="UP000219374"/>
    </source>
</evidence>
<keyword evidence="3" id="KW-1185">Reference proteome</keyword>
<sequence length="62" mass="6256">MSSLALYLMGIVVLIGGLAYGAHLAGVAAQWIAVGAVVLLGIGIVTAVSRTRSKDPPVEPDP</sequence>
<keyword evidence="1" id="KW-0472">Membrane</keyword>
<feature type="transmembrane region" description="Helical" evidence="1">
    <location>
        <begin position="31"/>
        <end position="48"/>
    </location>
</feature>
<evidence type="ECO:0000313" key="2">
    <source>
        <dbReference type="EMBL" id="SOD56124.1"/>
    </source>
</evidence>